<keyword evidence="1" id="KW-0347">Helicase</keyword>
<evidence type="ECO:0000313" key="2">
    <source>
        <dbReference type="Proteomes" id="UP000323537"/>
    </source>
</evidence>
<protein>
    <submittedName>
        <fullName evidence="1">ATP-dependent helicase/nuclease subunit B</fullName>
    </submittedName>
</protein>
<accession>A0A1I2ZQ77</accession>
<reference evidence="1 2" key="1">
    <citation type="submission" date="2016-10" db="EMBL/GenBank/DDBJ databases">
        <authorList>
            <person name="Varghese N."/>
            <person name="Submissions S."/>
        </authorList>
    </citation>
    <scope>NUCLEOTIDE SEQUENCE [LARGE SCALE GENOMIC DNA]</scope>
    <source>
        <strain evidence="1 2">CGMCC 1.6377</strain>
    </source>
</reference>
<dbReference type="Pfam" id="PF26510">
    <property type="entry name" value="Halo_UvrD_like"/>
    <property type="match status" value="1"/>
</dbReference>
<keyword evidence="1" id="KW-0547">Nucleotide-binding</keyword>
<dbReference type="Proteomes" id="UP000323537">
    <property type="component" value="Unassembled WGS sequence"/>
</dbReference>
<keyword evidence="1" id="KW-0378">Hydrolase</keyword>
<dbReference type="EMBL" id="FOPZ01000003">
    <property type="protein sequence ID" value="SFH40003.1"/>
    <property type="molecule type" value="Genomic_DNA"/>
</dbReference>
<dbReference type="GO" id="GO:0004386">
    <property type="term" value="F:helicase activity"/>
    <property type="evidence" value="ECO:0007669"/>
    <property type="project" value="UniProtKB-KW"/>
</dbReference>
<evidence type="ECO:0000313" key="1">
    <source>
        <dbReference type="EMBL" id="SFH40003.1"/>
    </source>
</evidence>
<proteinExistence type="predicted"/>
<gene>
    <name evidence="1" type="ORF">SAMN04488066_1036</name>
</gene>
<dbReference type="InterPro" id="IPR058819">
    <property type="entry name" value="UvrD_dom-like"/>
</dbReference>
<organism evidence="1 2">
    <name type="scientific">Halorubrum aquaticum</name>
    <dbReference type="NCBI Taxonomy" id="387340"/>
    <lineage>
        <taxon>Archaea</taxon>
        <taxon>Methanobacteriati</taxon>
        <taxon>Methanobacteriota</taxon>
        <taxon>Stenosarchaea group</taxon>
        <taxon>Halobacteria</taxon>
        <taxon>Halobacteriales</taxon>
        <taxon>Haloferacaceae</taxon>
        <taxon>Halorubrum</taxon>
    </lineage>
</organism>
<keyword evidence="2" id="KW-1185">Reference proteome</keyword>
<name>A0A1I2ZQ77_9EURY</name>
<keyword evidence="1" id="KW-0067">ATP-binding</keyword>
<dbReference type="AlphaFoldDB" id="A0A1I2ZQ77"/>
<sequence>MPDQLTVHVGGEDALWERAQRCTQPIELIVSPVELHQRNLQRRLREANLPKNAFSFEDPVGISNQILDQTRGSTTTIDRIDRLSLLRSFFDGSTPDEEMEVSLPPGISSRAPQQIEQIRTEVETITNFHPQRVAAWRNTATEIYHPIDEEAEVFLETALAVERQLRERTTKAVSETGLIRRATRSLVRTDGSVWEEAYPDIQRVSLLGLSSLSAPHTDLVHALCATTPVEVHVHFRSGTGEYLQSRVESLLDITNPGTEVFE</sequence>